<dbReference type="RefSeq" id="WP_152660877.1">
    <property type="nucleotide sequence ID" value="NZ_CP036422.1"/>
</dbReference>
<dbReference type="Gene3D" id="3.40.50.150">
    <property type="entry name" value="Vaccinia Virus protein VP39"/>
    <property type="match status" value="1"/>
</dbReference>
<proteinExistence type="predicted"/>
<dbReference type="AlphaFoldDB" id="A0A5P9NIF0"/>
<dbReference type="SUPFAM" id="SSF53335">
    <property type="entry name" value="S-adenosyl-L-methionine-dependent methyltransferases"/>
    <property type="match status" value="1"/>
</dbReference>
<dbReference type="InterPro" id="IPR013216">
    <property type="entry name" value="Methyltransf_11"/>
</dbReference>
<keyword evidence="2" id="KW-0489">Methyltransferase</keyword>
<feature type="domain" description="Methyltransferase type 11" evidence="1">
    <location>
        <begin position="60"/>
        <end position="108"/>
    </location>
</feature>
<dbReference type="OrthoDB" id="9760689at2"/>
<gene>
    <name evidence="2" type="ORF">EY643_03375</name>
</gene>
<dbReference type="KEGG" id="halc:EY643_03375"/>
<dbReference type="EMBL" id="CP036422">
    <property type="protein sequence ID" value="QFU74768.1"/>
    <property type="molecule type" value="Genomic_DNA"/>
</dbReference>
<dbReference type="Pfam" id="PF08241">
    <property type="entry name" value="Methyltransf_11"/>
    <property type="match status" value="1"/>
</dbReference>
<dbReference type="GO" id="GO:0008757">
    <property type="term" value="F:S-adenosylmethionine-dependent methyltransferase activity"/>
    <property type="evidence" value="ECO:0007669"/>
    <property type="project" value="InterPro"/>
</dbReference>
<organism evidence="2 3">
    <name type="scientific">Halioglobus maricola</name>
    <dbReference type="NCBI Taxonomy" id="2601894"/>
    <lineage>
        <taxon>Bacteria</taxon>
        <taxon>Pseudomonadati</taxon>
        <taxon>Pseudomonadota</taxon>
        <taxon>Gammaproteobacteria</taxon>
        <taxon>Cellvibrionales</taxon>
        <taxon>Halieaceae</taxon>
        <taxon>Halioglobus</taxon>
    </lineage>
</organism>
<keyword evidence="3" id="KW-1185">Reference proteome</keyword>
<sequence>MRPPVRQFVELCEQTLPLEGTIYEFGAYQVTGDQGEDLRTLFPGCEYYGADMREGPGVDVVLNLHDIDLPDASAKTVVCMDTLEHVEYPRKAMDEIHRILAPGGVAIISSVFDFPIHGYPNDYWRFTPEGFRSLLKAFSHPLVYSFGKSEESPQTITGVGFKDFAPDTQAFEQKAEQWEKWCSSIARQMHSDSV</sequence>
<keyword evidence="2" id="KW-0808">Transferase</keyword>
<evidence type="ECO:0000259" key="1">
    <source>
        <dbReference type="Pfam" id="PF08241"/>
    </source>
</evidence>
<name>A0A5P9NIF0_9GAMM</name>
<reference evidence="2 3" key="1">
    <citation type="submission" date="2019-02" db="EMBL/GenBank/DDBJ databases">
        <authorList>
            <person name="Li S.-H."/>
        </authorList>
    </citation>
    <scope>NUCLEOTIDE SEQUENCE [LARGE SCALE GENOMIC DNA]</scope>
    <source>
        <strain evidence="2 3">IMCC14385</strain>
    </source>
</reference>
<dbReference type="InterPro" id="IPR029063">
    <property type="entry name" value="SAM-dependent_MTases_sf"/>
</dbReference>
<dbReference type="GO" id="GO:0032259">
    <property type="term" value="P:methylation"/>
    <property type="evidence" value="ECO:0007669"/>
    <property type="project" value="UniProtKB-KW"/>
</dbReference>
<evidence type="ECO:0000313" key="2">
    <source>
        <dbReference type="EMBL" id="QFU74768.1"/>
    </source>
</evidence>
<accession>A0A5P9NIF0</accession>
<evidence type="ECO:0000313" key="3">
    <source>
        <dbReference type="Proteomes" id="UP000326287"/>
    </source>
</evidence>
<dbReference type="Proteomes" id="UP000326287">
    <property type="component" value="Chromosome"/>
</dbReference>
<protein>
    <submittedName>
        <fullName evidence="2">Class I SAM-dependent methyltransferase</fullName>
    </submittedName>
</protein>